<keyword evidence="1" id="KW-0812">Transmembrane</keyword>
<gene>
    <name evidence="2" type="ORF">KIS1582_4449</name>
</gene>
<dbReference type="PANTHER" id="PTHR39174:SF1">
    <property type="entry name" value="INNER MEMBRANE PROTEIN"/>
    <property type="match status" value="1"/>
</dbReference>
<accession>A0A800MSR1</accession>
<reference evidence="2 3" key="1">
    <citation type="journal article" date="2020" name="G3 (Bethesda)">
        <title>Whole Genome Sequencing and Comparative Genomics of Two Nematicidal Bacillus Strains Reveals a Wide Range of Possible Virulence Factors.</title>
        <authorList>
            <person name="Susic N."/>
            <person name="Janezic S."/>
            <person name="Rupnik M."/>
            <person name="Geric Stare B."/>
        </authorList>
    </citation>
    <scope>NUCLEOTIDE SEQUENCE [LARGE SCALE GENOMIC DNA]</scope>
    <source>
        <strain evidence="2 3">I-1582</strain>
    </source>
</reference>
<dbReference type="EMBL" id="VDEM01000082">
    <property type="protein sequence ID" value="KAF0821788.1"/>
    <property type="molecule type" value="Genomic_DNA"/>
</dbReference>
<keyword evidence="1" id="KW-0472">Membrane</keyword>
<evidence type="ECO:0008006" key="4">
    <source>
        <dbReference type="Google" id="ProtNLM"/>
    </source>
</evidence>
<comment type="caution">
    <text evidence="2">The sequence shown here is derived from an EMBL/GenBank/DDBJ whole genome shotgun (WGS) entry which is preliminary data.</text>
</comment>
<protein>
    <recommendedName>
        <fullName evidence="4">Sodium/pantothenate symporter</fullName>
    </recommendedName>
</protein>
<organism evidence="2 3">
    <name type="scientific">Cytobacillus firmus</name>
    <name type="common">Bacillus firmus</name>
    <dbReference type="NCBI Taxonomy" id="1399"/>
    <lineage>
        <taxon>Bacteria</taxon>
        <taxon>Bacillati</taxon>
        <taxon>Bacillota</taxon>
        <taxon>Bacilli</taxon>
        <taxon>Bacillales</taxon>
        <taxon>Bacillaceae</taxon>
        <taxon>Cytobacillus</taxon>
    </lineage>
</organism>
<feature type="transmembrane region" description="Helical" evidence="1">
    <location>
        <begin position="33"/>
        <end position="51"/>
    </location>
</feature>
<dbReference type="Pfam" id="PF06196">
    <property type="entry name" value="DUF997"/>
    <property type="match status" value="1"/>
</dbReference>
<proteinExistence type="predicted"/>
<keyword evidence="1" id="KW-1133">Transmembrane helix</keyword>
<feature type="transmembrane region" description="Helical" evidence="1">
    <location>
        <begin position="71"/>
        <end position="95"/>
    </location>
</feature>
<evidence type="ECO:0000313" key="3">
    <source>
        <dbReference type="Proteomes" id="UP000465778"/>
    </source>
</evidence>
<evidence type="ECO:0000256" key="1">
    <source>
        <dbReference type="SAM" id="Phobius"/>
    </source>
</evidence>
<sequence>MIEQYNNKALKGDIMKKSIHKKDPRFKIAEKEAWIGIGLVLFNFIWWYGFAYGLGSEPADEYTFIMGVPAWFFWSCVAGFVVMVILVSAAVKFLFKEVPFEENGEGGESE</sequence>
<evidence type="ECO:0000313" key="2">
    <source>
        <dbReference type="EMBL" id="KAF0821788.1"/>
    </source>
</evidence>
<dbReference type="InterPro" id="IPR010398">
    <property type="entry name" value="DUF997"/>
</dbReference>
<dbReference type="Proteomes" id="UP000465778">
    <property type="component" value="Unassembled WGS sequence"/>
</dbReference>
<name>A0A800MSR1_CYTFI</name>
<dbReference type="PANTHER" id="PTHR39174">
    <property type="entry name" value="INNER MEMBRANE PROTEIN-RELATED"/>
    <property type="match status" value="1"/>
</dbReference>
<dbReference type="AlphaFoldDB" id="A0A800MSR1"/>